<accession>A0A1M7UVH1</accession>
<evidence type="ECO:0008006" key="4">
    <source>
        <dbReference type="Google" id="ProtNLM"/>
    </source>
</evidence>
<dbReference type="Proteomes" id="UP000184096">
    <property type="component" value="Chromosome I"/>
</dbReference>
<dbReference type="EMBL" id="LT670849">
    <property type="protein sequence ID" value="SHN86938.1"/>
    <property type="molecule type" value="Genomic_DNA"/>
</dbReference>
<proteinExistence type="predicted"/>
<evidence type="ECO:0000313" key="2">
    <source>
        <dbReference type="EMBL" id="SHN86938.1"/>
    </source>
</evidence>
<evidence type="ECO:0000256" key="1">
    <source>
        <dbReference type="SAM" id="SignalP"/>
    </source>
</evidence>
<gene>
    <name evidence="2" type="ORF">SAMN05444170_6927</name>
</gene>
<name>A0A1M7UVH1_9BRAD</name>
<keyword evidence="3" id="KW-1185">Reference proteome</keyword>
<feature type="chain" id="PRO_5009929744" description="Cysteine rich repeat-containing protein" evidence="1">
    <location>
        <begin position="25"/>
        <end position="85"/>
    </location>
</feature>
<sequence length="85" mass="9370">MKKMFVAALVLGAFVSATATSAFAETRAQFCSRWHHVCERCDGLGARVPRHECLSTCSVRLSSCQQTGCYYFRATGEQCMGKPAR</sequence>
<evidence type="ECO:0000313" key="3">
    <source>
        <dbReference type="Proteomes" id="UP000184096"/>
    </source>
</evidence>
<feature type="signal peptide" evidence="1">
    <location>
        <begin position="1"/>
        <end position="24"/>
    </location>
</feature>
<keyword evidence="1" id="KW-0732">Signal</keyword>
<reference evidence="3" key="1">
    <citation type="submission" date="2016-11" db="EMBL/GenBank/DDBJ databases">
        <authorList>
            <person name="Varghese N."/>
            <person name="Submissions S."/>
        </authorList>
    </citation>
    <scope>NUCLEOTIDE SEQUENCE [LARGE SCALE GENOMIC DNA]</scope>
    <source>
        <strain evidence="3">GAS401</strain>
    </source>
</reference>
<organism evidence="2 3">
    <name type="scientific">Bradyrhizobium erythrophlei</name>
    <dbReference type="NCBI Taxonomy" id="1437360"/>
    <lineage>
        <taxon>Bacteria</taxon>
        <taxon>Pseudomonadati</taxon>
        <taxon>Pseudomonadota</taxon>
        <taxon>Alphaproteobacteria</taxon>
        <taxon>Hyphomicrobiales</taxon>
        <taxon>Nitrobacteraceae</taxon>
        <taxon>Bradyrhizobium</taxon>
    </lineage>
</organism>
<dbReference type="AlphaFoldDB" id="A0A1M7UVH1"/>
<protein>
    <recommendedName>
        <fullName evidence="4">Cysteine rich repeat-containing protein</fullName>
    </recommendedName>
</protein>